<dbReference type="GO" id="GO:0005975">
    <property type="term" value="P:carbohydrate metabolic process"/>
    <property type="evidence" value="ECO:0007669"/>
    <property type="project" value="InterPro"/>
</dbReference>
<reference evidence="2" key="2">
    <citation type="journal article" date="2014" name="ISME J.">
        <title>Microbial stratification in low pH oxic and suboxic macroscopic growths along an acid mine drainage.</title>
        <authorList>
            <person name="Mendez-Garcia C."/>
            <person name="Mesa V."/>
            <person name="Sprenger R.R."/>
            <person name="Richter M."/>
            <person name="Diez M.S."/>
            <person name="Solano J."/>
            <person name="Bargiela R."/>
            <person name="Golyshina O.V."/>
            <person name="Manteca A."/>
            <person name="Ramos J.L."/>
            <person name="Gallego J.R."/>
            <person name="Llorente I."/>
            <person name="Martins Dos Santos V.A."/>
            <person name="Jensen O.N."/>
            <person name="Pelaez A.I."/>
            <person name="Sanchez J."/>
            <person name="Ferrer M."/>
        </authorList>
    </citation>
    <scope>NUCLEOTIDE SEQUENCE</scope>
</reference>
<sequence>MPPFEPIGPIRDGPDRFRVVVWAPRAESVTLVVTPGSEELPLGRRAHGYFEGELSGATPSTRYGFRLDGGAVRPDPASRWQPEGVHGLSAFDLGSPTGGSADGGARSLAEYVSYEIHVGTATAEGTFDAAARRLPELAELGVNAVEL</sequence>
<reference evidence="2" key="1">
    <citation type="submission" date="2013-08" db="EMBL/GenBank/DDBJ databases">
        <authorList>
            <person name="Mendez C."/>
            <person name="Richter M."/>
            <person name="Ferrer M."/>
            <person name="Sanchez J."/>
        </authorList>
    </citation>
    <scope>NUCLEOTIDE SEQUENCE</scope>
</reference>
<dbReference type="Gene3D" id="2.60.40.10">
    <property type="entry name" value="Immunoglobulins"/>
    <property type="match status" value="1"/>
</dbReference>
<dbReference type="InterPro" id="IPR017853">
    <property type="entry name" value="GH"/>
</dbReference>
<dbReference type="Gene3D" id="3.20.20.80">
    <property type="entry name" value="Glycosidases"/>
    <property type="match status" value="1"/>
</dbReference>
<evidence type="ECO:0000259" key="1">
    <source>
        <dbReference type="Pfam" id="PF02922"/>
    </source>
</evidence>
<dbReference type="InterPro" id="IPR004193">
    <property type="entry name" value="Glyco_hydro_13_N"/>
</dbReference>
<dbReference type="Pfam" id="PF02922">
    <property type="entry name" value="CBM_48"/>
    <property type="match status" value="1"/>
</dbReference>
<gene>
    <name evidence="2" type="ORF">B1A_15035</name>
</gene>
<accession>T0ZJN3</accession>
<dbReference type="EMBL" id="AUZX01011030">
    <property type="protein sequence ID" value="EQD44642.1"/>
    <property type="molecule type" value="Genomic_DNA"/>
</dbReference>
<dbReference type="InterPro" id="IPR013783">
    <property type="entry name" value="Ig-like_fold"/>
</dbReference>
<dbReference type="SUPFAM" id="SSF81296">
    <property type="entry name" value="E set domains"/>
    <property type="match status" value="1"/>
</dbReference>
<comment type="caution">
    <text evidence="2">The sequence shown here is derived from an EMBL/GenBank/DDBJ whole genome shotgun (WGS) entry which is preliminary data.</text>
</comment>
<organism evidence="2">
    <name type="scientific">mine drainage metagenome</name>
    <dbReference type="NCBI Taxonomy" id="410659"/>
    <lineage>
        <taxon>unclassified sequences</taxon>
        <taxon>metagenomes</taxon>
        <taxon>ecological metagenomes</taxon>
    </lineage>
</organism>
<protein>
    <submittedName>
        <fullName evidence="2">Malto-oligosyltrehalose trehalohydrolase</fullName>
    </submittedName>
</protein>
<dbReference type="CDD" id="cd02853">
    <property type="entry name" value="E_set_MTHase_like_N"/>
    <property type="match status" value="1"/>
</dbReference>
<feature type="non-terminal residue" evidence="2">
    <location>
        <position position="147"/>
    </location>
</feature>
<dbReference type="AlphaFoldDB" id="T0ZJN3"/>
<evidence type="ECO:0000313" key="2">
    <source>
        <dbReference type="EMBL" id="EQD44642.1"/>
    </source>
</evidence>
<keyword evidence="2" id="KW-0378">Hydrolase</keyword>
<feature type="domain" description="Glycoside hydrolase family 13 N-terminal" evidence="1">
    <location>
        <begin position="11"/>
        <end position="71"/>
    </location>
</feature>
<dbReference type="GO" id="GO:0004553">
    <property type="term" value="F:hydrolase activity, hydrolyzing O-glycosyl compounds"/>
    <property type="evidence" value="ECO:0007669"/>
    <property type="project" value="InterPro"/>
</dbReference>
<proteinExistence type="predicted"/>
<dbReference type="SUPFAM" id="SSF51445">
    <property type="entry name" value="(Trans)glycosidases"/>
    <property type="match status" value="1"/>
</dbReference>
<dbReference type="InterPro" id="IPR014756">
    <property type="entry name" value="Ig_E-set"/>
</dbReference>
<name>T0ZJN3_9ZZZZ</name>